<name>A0AAC9FVD8_9RALS</name>
<protein>
    <submittedName>
        <fullName evidence="1">Uncharacterized protein</fullName>
    </submittedName>
</protein>
<sequence length="44" mass="5018">MNQNYARYYQPMYIPQPSDPNTATQYLSRVFFVNNPWACGGGVG</sequence>
<dbReference type="RefSeq" id="WP_021197836.1">
    <property type="nucleotide sequence ID" value="NZ_CP012607.1"/>
</dbReference>
<evidence type="ECO:0000313" key="2">
    <source>
        <dbReference type="Proteomes" id="UP000077927"/>
    </source>
</evidence>
<dbReference type="KEGG" id="rin:ACS15_5851"/>
<dbReference type="Proteomes" id="UP000077927">
    <property type="component" value="Plasmid unnamed"/>
</dbReference>
<organism evidence="1 2">
    <name type="scientific">Ralstonia insidiosa</name>
    <dbReference type="NCBI Taxonomy" id="190721"/>
    <lineage>
        <taxon>Bacteria</taxon>
        <taxon>Pseudomonadati</taxon>
        <taxon>Pseudomonadota</taxon>
        <taxon>Betaproteobacteria</taxon>
        <taxon>Burkholderiales</taxon>
        <taxon>Burkholderiaceae</taxon>
        <taxon>Ralstonia</taxon>
    </lineage>
</organism>
<proteinExistence type="predicted"/>
<geneLocation type="plasmid" evidence="2"/>
<dbReference type="EMBL" id="CP012607">
    <property type="protein sequence ID" value="ANH77030.1"/>
    <property type="molecule type" value="Genomic_DNA"/>
</dbReference>
<dbReference type="AlphaFoldDB" id="A0AAC9FVD8"/>
<evidence type="ECO:0000313" key="1">
    <source>
        <dbReference type="EMBL" id="ANH77030.1"/>
    </source>
</evidence>
<dbReference type="GeneID" id="80426810"/>
<accession>A0AAC9FVD8</accession>
<reference evidence="1 2" key="1">
    <citation type="submission" date="2015-09" db="EMBL/GenBank/DDBJ databases">
        <authorList>
            <person name="Xu Y."/>
            <person name="Nagy A."/>
            <person name="Liu N.T."/>
            <person name="Nou X."/>
        </authorList>
    </citation>
    <scope>NUCLEOTIDE SEQUENCE [LARGE SCALE GENOMIC DNA]</scope>
    <source>
        <strain evidence="1 2">FC1138</strain>
        <plasmid evidence="2">Plasmid</plasmid>
    </source>
</reference>
<gene>
    <name evidence="1" type="ORF">ACS15_5851</name>
</gene>
<keyword evidence="1" id="KW-0614">Plasmid</keyword>